<dbReference type="OrthoDB" id="408631at2759"/>
<dbReference type="InterPro" id="IPR002018">
    <property type="entry name" value="CarbesteraseB"/>
</dbReference>
<evidence type="ECO:0000256" key="1">
    <source>
        <dbReference type="ARBA" id="ARBA00005964"/>
    </source>
</evidence>
<dbReference type="EMBL" id="MU004235">
    <property type="protein sequence ID" value="KAF2669097.1"/>
    <property type="molecule type" value="Genomic_DNA"/>
</dbReference>
<dbReference type="InterPro" id="IPR050654">
    <property type="entry name" value="AChE-related_enzymes"/>
</dbReference>
<comment type="similarity">
    <text evidence="1 3">Belongs to the type-B carboxylesterase/lipase family.</text>
</comment>
<dbReference type="SUPFAM" id="SSF53474">
    <property type="entry name" value="alpha/beta-Hydrolases"/>
    <property type="match status" value="1"/>
</dbReference>
<name>A0A6A6UCC3_9PEZI</name>
<evidence type="ECO:0000259" key="6">
    <source>
        <dbReference type="Pfam" id="PF00135"/>
    </source>
</evidence>
<evidence type="ECO:0000256" key="5">
    <source>
        <dbReference type="SAM" id="SignalP"/>
    </source>
</evidence>
<dbReference type="Gene3D" id="3.40.50.1820">
    <property type="entry name" value="alpha/beta hydrolase"/>
    <property type="match status" value="2"/>
</dbReference>
<evidence type="ECO:0000256" key="2">
    <source>
        <dbReference type="ARBA" id="ARBA00022801"/>
    </source>
</evidence>
<dbReference type="Proteomes" id="UP000799302">
    <property type="component" value="Unassembled WGS sequence"/>
</dbReference>
<organism evidence="7 8">
    <name type="scientific">Microthyrium microscopicum</name>
    <dbReference type="NCBI Taxonomy" id="703497"/>
    <lineage>
        <taxon>Eukaryota</taxon>
        <taxon>Fungi</taxon>
        <taxon>Dikarya</taxon>
        <taxon>Ascomycota</taxon>
        <taxon>Pezizomycotina</taxon>
        <taxon>Dothideomycetes</taxon>
        <taxon>Dothideomycetes incertae sedis</taxon>
        <taxon>Microthyriales</taxon>
        <taxon>Microthyriaceae</taxon>
        <taxon>Microthyrium</taxon>
    </lineage>
</organism>
<protein>
    <recommendedName>
        <fullName evidence="3">Carboxylic ester hydrolase</fullName>
        <ecNumber evidence="3">3.1.1.-</ecNumber>
    </recommendedName>
</protein>
<dbReference type="PROSITE" id="PS00122">
    <property type="entry name" value="CARBOXYLESTERASE_B_1"/>
    <property type="match status" value="1"/>
</dbReference>
<dbReference type="InterPro" id="IPR029058">
    <property type="entry name" value="AB_hydrolase_fold"/>
</dbReference>
<dbReference type="PANTHER" id="PTHR43918">
    <property type="entry name" value="ACETYLCHOLINESTERASE"/>
    <property type="match status" value="1"/>
</dbReference>
<proteinExistence type="inferred from homology"/>
<evidence type="ECO:0000313" key="7">
    <source>
        <dbReference type="EMBL" id="KAF2669097.1"/>
    </source>
</evidence>
<dbReference type="GO" id="GO:0052689">
    <property type="term" value="F:carboxylic ester hydrolase activity"/>
    <property type="evidence" value="ECO:0007669"/>
    <property type="project" value="TreeGrafter"/>
</dbReference>
<reference evidence="7" key="1">
    <citation type="journal article" date="2020" name="Stud. Mycol.">
        <title>101 Dothideomycetes genomes: a test case for predicting lifestyles and emergence of pathogens.</title>
        <authorList>
            <person name="Haridas S."/>
            <person name="Albert R."/>
            <person name="Binder M."/>
            <person name="Bloem J."/>
            <person name="Labutti K."/>
            <person name="Salamov A."/>
            <person name="Andreopoulos B."/>
            <person name="Baker S."/>
            <person name="Barry K."/>
            <person name="Bills G."/>
            <person name="Bluhm B."/>
            <person name="Cannon C."/>
            <person name="Castanera R."/>
            <person name="Culley D."/>
            <person name="Daum C."/>
            <person name="Ezra D."/>
            <person name="Gonzalez J."/>
            <person name="Henrissat B."/>
            <person name="Kuo A."/>
            <person name="Liang C."/>
            <person name="Lipzen A."/>
            <person name="Lutzoni F."/>
            <person name="Magnuson J."/>
            <person name="Mondo S."/>
            <person name="Nolan M."/>
            <person name="Ohm R."/>
            <person name="Pangilinan J."/>
            <person name="Park H.-J."/>
            <person name="Ramirez L."/>
            <person name="Alfaro M."/>
            <person name="Sun H."/>
            <person name="Tritt A."/>
            <person name="Yoshinaga Y."/>
            <person name="Zwiers L.-H."/>
            <person name="Turgeon B."/>
            <person name="Goodwin S."/>
            <person name="Spatafora J."/>
            <person name="Crous P."/>
            <person name="Grigoriev I."/>
        </authorList>
    </citation>
    <scope>NUCLEOTIDE SEQUENCE</scope>
    <source>
        <strain evidence="7">CBS 115976</strain>
    </source>
</reference>
<feature type="domain" description="Carboxylesterase type B" evidence="6">
    <location>
        <begin position="355"/>
        <end position="471"/>
    </location>
</feature>
<dbReference type="InterPro" id="IPR019826">
    <property type="entry name" value="Carboxylesterase_B_AS"/>
</dbReference>
<keyword evidence="5" id="KW-0732">Signal</keyword>
<dbReference type="AlphaFoldDB" id="A0A6A6UCC3"/>
<keyword evidence="2 3" id="KW-0378">Hydrolase</keyword>
<gene>
    <name evidence="7" type="ORF">BT63DRAFT_413562</name>
</gene>
<sequence length="492" mass="52592">MHLLAITASIAVVSAQSAWKIGQGVKTTSGTIHGKASSWKPDVSEYLGVPFARPPVGALRWQMPLPLDQPNAVVNATQYSNSCAESASRPSRKDPKSPQNVGASEGPQSEDCLYLNIWTKPQTGDKKKAVLAWIFGGGFVVGSANNSPYVGAQLADEQDVILVSINYRLGVLGFPGVALPEKNPGLLDQRKAIEWIRDNIEGFGGDPKRITVFGQSAGGASADFMAYAYTEDPIVNAFIPQSGTASMAENVARKPEVALNHWSQLSTKLGCGNVTAATVSSNLVCLQEKSVDQVLDATEGIGGTSQVGVWGPKYDDKTVMSDIADRRKKGNFVKRPILVGNVNNEAGLKTNTSASRQNMFGCPAGMAAKARRDAGVPAWRYLYQAEWPNNQLYSDPVKAAQVHGAWHGSELALLFGTTERKGKGPDTPAEKVLARKMRDAWAAFAKDPDHGLEKLGWPLYDPAKPTVVVLGGPNDATIKFESPSEIDKGCSA</sequence>
<dbReference type="PANTHER" id="PTHR43918:SF4">
    <property type="entry name" value="CARBOXYLIC ESTER HYDROLASE"/>
    <property type="match status" value="1"/>
</dbReference>
<evidence type="ECO:0000313" key="8">
    <source>
        <dbReference type="Proteomes" id="UP000799302"/>
    </source>
</evidence>
<dbReference type="EC" id="3.1.1.-" evidence="3"/>
<accession>A0A6A6UCC3</accession>
<feature type="domain" description="Carboxylesterase type B" evidence="6">
    <location>
        <begin position="25"/>
        <end position="354"/>
    </location>
</feature>
<feature type="chain" id="PRO_5025457187" description="Carboxylic ester hydrolase" evidence="5">
    <location>
        <begin position="16"/>
        <end position="492"/>
    </location>
</feature>
<keyword evidence="8" id="KW-1185">Reference proteome</keyword>
<evidence type="ECO:0000256" key="3">
    <source>
        <dbReference type="RuleBase" id="RU361235"/>
    </source>
</evidence>
<dbReference type="Pfam" id="PF00135">
    <property type="entry name" value="COesterase"/>
    <property type="match status" value="2"/>
</dbReference>
<feature type="signal peptide" evidence="5">
    <location>
        <begin position="1"/>
        <end position="15"/>
    </location>
</feature>
<feature type="region of interest" description="Disordered" evidence="4">
    <location>
        <begin position="83"/>
        <end position="107"/>
    </location>
</feature>
<evidence type="ECO:0000256" key="4">
    <source>
        <dbReference type="SAM" id="MobiDB-lite"/>
    </source>
</evidence>